<feature type="transmembrane region" description="Helical" evidence="1">
    <location>
        <begin position="69"/>
        <end position="87"/>
    </location>
</feature>
<accession>A0A431W3R9</accession>
<name>A0A431W3R9_9BACI</name>
<feature type="transmembrane region" description="Helical" evidence="1">
    <location>
        <begin position="6"/>
        <end position="22"/>
    </location>
</feature>
<dbReference type="RefSeq" id="WP_126409337.1">
    <property type="nucleotide sequence ID" value="NZ_RXNT01000011.1"/>
</dbReference>
<sequence length="158" mass="18904">MRMEWWIIISVYVVATGILFFIPKNKIRLSIVAFLFKQLITFLIGLVVVELGLIEYPVRCFASVSRTSFSYEYYAFPVVCAAFNVWYPTNRSLLYRMGYYVGYCSVLTVIEVIIEKHTQLIKYIHWEWYITWISLCISFFIVHVFCLWFFAKERVSYM</sequence>
<keyword evidence="1" id="KW-0472">Membrane</keyword>
<feature type="transmembrane region" description="Helical" evidence="1">
    <location>
        <begin position="94"/>
        <end position="114"/>
    </location>
</feature>
<evidence type="ECO:0000313" key="3">
    <source>
        <dbReference type="Proteomes" id="UP000271374"/>
    </source>
</evidence>
<reference evidence="2 3" key="1">
    <citation type="submission" date="2018-12" db="EMBL/GenBank/DDBJ databases">
        <title>Bacillus yapensis draft genome sequence.</title>
        <authorList>
            <person name="Yu L."/>
            <person name="Xu X."/>
            <person name="Tang X."/>
        </authorList>
    </citation>
    <scope>NUCLEOTIDE SEQUENCE [LARGE SCALE GENOMIC DNA]</scope>
    <source>
        <strain evidence="2 3">XXST-01</strain>
    </source>
</reference>
<dbReference type="InterPro" id="IPR048147">
    <property type="entry name" value="CBO0543-like"/>
</dbReference>
<comment type="caution">
    <text evidence="2">The sequence shown here is derived from an EMBL/GenBank/DDBJ whole genome shotgun (WGS) entry which is preliminary data.</text>
</comment>
<dbReference type="OrthoDB" id="1683460at2"/>
<protein>
    <submittedName>
        <fullName evidence="2">Uncharacterized protein</fullName>
    </submittedName>
</protein>
<feature type="transmembrane region" description="Helical" evidence="1">
    <location>
        <begin position="29"/>
        <end position="49"/>
    </location>
</feature>
<proteinExistence type="predicted"/>
<gene>
    <name evidence="2" type="ORF">EKG37_14125</name>
</gene>
<evidence type="ECO:0000256" key="1">
    <source>
        <dbReference type="SAM" id="Phobius"/>
    </source>
</evidence>
<dbReference type="AlphaFoldDB" id="A0A431W3R9"/>
<evidence type="ECO:0000313" key="2">
    <source>
        <dbReference type="EMBL" id="RTR30032.1"/>
    </source>
</evidence>
<organism evidence="2 3">
    <name type="scientific">Bacillus yapensis</name>
    <dbReference type="NCBI Taxonomy" id="2492960"/>
    <lineage>
        <taxon>Bacteria</taxon>
        <taxon>Bacillati</taxon>
        <taxon>Bacillota</taxon>
        <taxon>Bacilli</taxon>
        <taxon>Bacillales</taxon>
        <taxon>Bacillaceae</taxon>
        <taxon>Bacillus</taxon>
    </lineage>
</organism>
<dbReference type="NCBIfam" id="NF041644">
    <property type="entry name" value="CBO0543_fam"/>
    <property type="match status" value="1"/>
</dbReference>
<keyword evidence="1" id="KW-0812">Transmembrane</keyword>
<dbReference type="EMBL" id="RXNT01000011">
    <property type="protein sequence ID" value="RTR30032.1"/>
    <property type="molecule type" value="Genomic_DNA"/>
</dbReference>
<feature type="transmembrane region" description="Helical" evidence="1">
    <location>
        <begin position="129"/>
        <end position="151"/>
    </location>
</feature>
<keyword evidence="1" id="KW-1133">Transmembrane helix</keyword>
<dbReference type="Proteomes" id="UP000271374">
    <property type="component" value="Unassembled WGS sequence"/>
</dbReference>
<keyword evidence="3" id="KW-1185">Reference proteome</keyword>